<dbReference type="PATRIC" id="fig|1121014.3.peg.569"/>
<organism evidence="4 5">
    <name type="scientific">Arenimonas donghaensis DSM 18148 = HO3-R19</name>
    <dbReference type="NCBI Taxonomy" id="1121014"/>
    <lineage>
        <taxon>Bacteria</taxon>
        <taxon>Pseudomonadati</taxon>
        <taxon>Pseudomonadota</taxon>
        <taxon>Gammaproteobacteria</taxon>
        <taxon>Lysobacterales</taxon>
        <taxon>Lysobacteraceae</taxon>
        <taxon>Arenimonas</taxon>
    </lineage>
</organism>
<dbReference type="EC" id="3.1.1.96" evidence="3"/>
<dbReference type="Pfam" id="PF02580">
    <property type="entry name" value="Tyr_Deacylase"/>
    <property type="match status" value="1"/>
</dbReference>
<dbReference type="InterPro" id="IPR003732">
    <property type="entry name" value="Daa-tRNA_deacyls_DTD"/>
</dbReference>
<comment type="domain">
    <text evidence="3">A Gly-cisPro motif from one monomer fits into the active site of the other monomer to allow specific chiral rejection of L-amino acids.</text>
</comment>
<dbReference type="PANTHER" id="PTHR10472">
    <property type="entry name" value="D-TYROSYL-TRNA TYR DEACYLASE"/>
    <property type="match status" value="1"/>
</dbReference>
<protein>
    <recommendedName>
        <fullName evidence="3">D-aminoacyl-tRNA deacylase</fullName>
        <shortName evidence="3">DTD</shortName>
        <ecNumber evidence="3">3.1.1.96</ecNumber>
    </recommendedName>
    <alternativeName>
        <fullName evidence="3">Gly-tRNA(Ala) deacylase</fullName>
        <ecNumber evidence="3">3.1.1.-</ecNumber>
    </alternativeName>
</protein>
<dbReference type="PANTHER" id="PTHR10472:SF5">
    <property type="entry name" value="D-AMINOACYL-TRNA DEACYLASE 1"/>
    <property type="match status" value="1"/>
</dbReference>
<dbReference type="Proteomes" id="UP000029085">
    <property type="component" value="Unassembled WGS sequence"/>
</dbReference>
<dbReference type="GO" id="GO:0005737">
    <property type="term" value="C:cytoplasm"/>
    <property type="evidence" value="ECO:0007669"/>
    <property type="project" value="UniProtKB-SubCell"/>
</dbReference>
<dbReference type="GO" id="GO:0051500">
    <property type="term" value="F:D-tyrosyl-tRNA(Tyr) deacylase activity"/>
    <property type="evidence" value="ECO:0007669"/>
    <property type="project" value="TreeGrafter"/>
</dbReference>
<dbReference type="STRING" id="1121014.N788_09040"/>
<keyword evidence="3" id="KW-0820">tRNA-binding</keyword>
<evidence type="ECO:0000256" key="1">
    <source>
        <dbReference type="ARBA" id="ARBA00009673"/>
    </source>
</evidence>
<comment type="similarity">
    <text evidence="1 3">Belongs to the DTD family.</text>
</comment>
<comment type="caution">
    <text evidence="4">The sequence shown here is derived from an EMBL/GenBank/DDBJ whole genome shotgun (WGS) entry which is preliminary data.</text>
</comment>
<evidence type="ECO:0000313" key="4">
    <source>
        <dbReference type="EMBL" id="KFL37521.1"/>
    </source>
</evidence>
<dbReference type="FunFam" id="3.50.80.10:FF:000001">
    <property type="entry name" value="D-aminoacyl-tRNA deacylase"/>
    <property type="match status" value="1"/>
</dbReference>
<evidence type="ECO:0000313" key="5">
    <source>
        <dbReference type="Proteomes" id="UP000029085"/>
    </source>
</evidence>
<dbReference type="GO" id="GO:0106026">
    <property type="term" value="F:Gly-tRNA(Ala) deacylase activity"/>
    <property type="evidence" value="ECO:0007669"/>
    <property type="project" value="UniProtKB-UniRule"/>
</dbReference>
<keyword evidence="5" id="KW-1185">Reference proteome</keyword>
<gene>
    <name evidence="3" type="primary">dtd</name>
    <name evidence="4" type="ORF">N788_09040</name>
</gene>
<proteinExistence type="inferred from homology"/>
<dbReference type="Gene3D" id="3.50.80.10">
    <property type="entry name" value="D-tyrosyl-tRNA(Tyr) deacylase"/>
    <property type="match status" value="1"/>
</dbReference>
<dbReference type="AlphaFoldDB" id="A0A087MKW8"/>
<keyword evidence="3" id="KW-0694">RNA-binding</keyword>
<dbReference type="SUPFAM" id="SSF69500">
    <property type="entry name" value="DTD-like"/>
    <property type="match status" value="1"/>
</dbReference>
<dbReference type="GO" id="GO:0000049">
    <property type="term" value="F:tRNA binding"/>
    <property type="evidence" value="ECO:0007669"/>
    <property type="project" value="UniProtKB-UniRule"/>
</dbReference>
<comment type="catalytic activity">
    <reaction evidence="3">
        <text>glycyl-tRNA(Ala) + H2O = tRNA(Ala) + glycine + H(+)</text>
        <dbReference type="Rhea" id="RHEA:53744"/>
        <dbReference type="Rhea" id="RHEA-COMP:9657"/>
        <dbReference type="Rhea" id="RHEA-COMP:13640"/>
        <dbReference type="ChEBI" id="CHEBI:15377"/>
        <dbReference type="ChEBI" id="CHEBI:15378"/>
        <dbReference type="ChEBI" id="CHEBI:57305"/>
        <dbReference type="ChEBI" id="CHEBI:78442"/>
        <dbReference type="ChEBI" id="CHEBI:78522"/>
    </reaction>
</comment>
<comment type="subcellular location">
    <subcellularLocation>
        <location evidence="3">Cytoplasm</location>
    </subcellularLocation>
</comment>
<evidence type="ECO:0000256" key="2">
    <source>
        <dbReference type="ARBA" id="ARBA00022801"/>
    </source>
</evidence>
<keyword evidence="3" id="KW-0963">Cytoplasm</keyword>
<comment type="function">
    <text evidence="3">An aminoacyl-tRNA editing enzyme that deacylates mischarged D-aminoacyl-tRNAs. Also deacylates mischarged glycyl-tRNA(Ala), protecting cells against glycine mischarging by AlaRS. Acts via tRNA-based rather than protein-based catalysis; rejects L-amino acids rather than detecting D-amino acids in the active site. By recycling D-aminoacyl-tRNA to D-amino acids and free tRNA molecules, this enzyme counteracts the toxicity associated with the formation of D-aminoacyl-tRNA entities in vivo and helps enforce protein L-homochirality.</text>
</comment>
<dbReference type="GO" id="GO:0019478">
    <property type="term" value="P:D-amino acid catabolic process"/>
    <property type="evidence" value="ECO:0007669"/>
    <property type="project" value="UniProtKB-UniRule"/>
</dbReference>
<dbReference type="HAMAP" id="MF_00518">
    <property type="entry name" value="Deacylase_Dtd"/>
    <property type="match status" value="1"/>
</dbReference>
<dbReference type="EC" id="3.1.1.-" evidence="3"/>
<comment type="catalytic activity">
    <reaction evidence="3">
        <text>a D-aminoacyl-tRNA + H2O = a tRNA + a D-alpha-amino acid + H(+)</text>
        <dbReference type="Rhea" id="RHEA:13953"/>
        <dbReference type="Rhea" id="RHEA-COMP:10123"/>
        <dbReference type="Rhea" id="RHEA-COMP:10124"/>
        <dbReference type="ChEBI" id="CHEBI:15377"/>
        <dbReference type="ChEBI" id="CHEBI:15378"/>
        <dbReference type="ChEBI" id="CHEBI:59871"/>
        <dbReference type="ChEBI" id="CHEBI:78442"/>
        <dbReference type="ChEBI" id="CHEBI:79333"/>
        <dbReference type="EC" id="3.1.1.96"/>
    </reaction>
</comment>
<reference evidence="5" key="1">
    <citation type="submission" date="2013-08" db="EMBL/GenBank/DDBJ databases">
        <title>Genome sequencing of Arenimonas donghaensis.</title>
        <authorList>
            <person name="Chen F."/>
            <person name="Wang G."/>
        </authorList>
    </citation>
    <scope>NUCLEOTIDE SEQUENCE [LARGE SCALE GENOMIC DNA]</scope>
    <source>
        <strain evidence="5">HO3-R19</strain>
    </source>
</reference>
<dbReference type="GO" id="GO:0043908">
    <property type="term" value="F:Ser(Gly)-tRNA(Ala) hydrolase activity"/>
    <property type="evidence" value="ECO:0007669"/>
    <property type="project" value="UniProtKB-UniRule"/>
</dbReference>
<reference evidence="4 5" key="2">
    <citation type="journal article" date="2015" name="Stand. Genomic Sci.">
        <title>High quality draft genomic sequence of Arenimonas donghaensis DSM 18148(T).</title>
        <authorList>
            <person name="Chen F."/>
            <person name="Wang H."/>
            <person name="Cao Y."/>
            <person name="Li X."/>
            <person name="Wang G."/>
        </authorList>
    </citation>
    <scope>NUCLEOTIDE SEQUENCE [LARGE SCALE GENOMIC DNA]</scope>
    <source>
        <strain evidence="4 5">HO3-R19</strain>
    </source>
</reference>
<dbReference type="InterPro" id="IPR023509">
    <property type="entry name" value="DTD-like_sf"/>
</dbReference>
<evidence type="ECO:0000256" key="3">
    <source>
        <dbReference type="HAMAP-Rule" id="MF_00518"/>
    </source>
</evidence>
<dbReference type="NCBIfam" id="TIGR00256">
    <property type="entry name" value="D-aminoacyl-tRNA deacylase"/>
    <property type="match status" value="1"/>
</dbReference>
<comment type="subunit">
    <text evidence="3">Homodimer.</text>
</comment>
<accession>A0A087MKW8</accession>
<name>A0A087MKW8_9GAMM</name>
<keyword evidence="2 3" id="KW-0378">Hydrolase</keyword>
<dbReference type="EMBL" id="AVCJ01000002">
    <property type="protein sequence ID" value="KFL37521.1"/>
    <property type="molecule type" value="Genomic_DNA"/>
</dbReference>
<sequence>MTLRAPHGDDAGMIALIQRVLEASVRVDDETVGAIGPGLLALVAVEPGDDEARITRMVDRLLGYRVFADAEGRMNRSLADTGGGLLLVSQFTLAADTRSGMRPGFSTAAEPAAARAGFERLLAACRTRHPVVETGRFGAHMVVSLANDGPVTFRLQT</sequence>
<feature type="short sequence motif" description="Gly-cisPro motif, important for rejection of L-amino acids" evidence="3">
    <location>
        <begin position="149"/>
        <end position="150"/>
    </location>
</feature>